<feature type="compositionally biased region" description="Pro residues" evidence="1">
    <location>
        <begin position="55"/>
        <end position="68"/>
    </location>
</feature>
<evidence type="ECO:0000256" key="1">
    <source>
        <dbReference type="SAM" id="MobiDB-lite"/>
    </source>
</evidence>
<proteinExistence type="predicted"/>
<dbReference type="Proteomes" id="UP000324091">
    <property type="component" value="Chromosome 4"/>
</dbReference>
<organism evidence="2 3">
    <name type="scientific">Takifugu flavidus</name>
    <name type="common">sansaifugu</name>
    <dbReference type="NCBI Taxonomy" id="433684"/>
    <lineage>
        <taxon>Eukaryota</taxon>
        <taxon>Metazoa</taxon>
        <taxon>Chordata</taxon>
        <taxon>Craniata</taxon>
        <taxon>Vertebrata</taxon>
        <taxon>Euteleostomi</taxon>
        <taxon>Actinopterygii</taxon>
        <taxon>Neopterygii</taxon>
        <taxon>Teleostei</taxon>
        <taxon>Neoteleostei</taxon>
        <taxon>Acanthomorphata</taxon>
        <taxon>Eupercaria</taxon>
        <taxon>Tetraodontiformes</taxon>
        <taxon>Tetradontoidea</taxon>
        <taxon>Tetraodontidae</taxon>
        <taxon>Takifugu</taxon>
    </lineage>
</organism>
<gene>
    <name evidence="2" type="ORF">D4764_04G0012580</name>
</gene>
<keyword evidence="3" id="KW-1185">Reference proteome</keyword>
<dbReference type="AlphaFoldDB" id="A0A5C6N8J0"/>
<dbReference type="EMBL" id="RHFK02000017">
    <property type="protein sequence ID" value="TWW62611.1"/>
    <property type="molecule type" value="Genomic_DNA"/>
</dbReference>
<evidence type="ECO:0000313" key="3">
    <source>
        <dbReference type="Proteomes" id="UP000324091"/>
    </source>
</evidence>
<name>A0A5C6N8J0_9TELE</name>
<evidence type="ECO:0000313" key="2">
    <source>
        <dbReference type="EMBL" id="TWW62611.1"/>
    </source>
</evidence>
<feature type="non-terminal residue" evidence="2">
    <location>
        <position position="1"/>
    </location>
</feature>
<feature type="compositionally biased region" description="Polar residues" evidence="1">
    <location>
        <begin position="28"/>
        <end position="46"/>
    </location>
</feature>
<protein>
    <submittedName>
        <fullName evidence="2">Uncharacterized protein</fullName>
    </submittedName>
</protein>
<accession>A0A5C6N8J0</accession>
<comment type="caution">
    <text evidence="2">The sequence shown here is derived from an EMBL/GenBank/DDBJ whole genome shotgun (WGS) entry which is preliminary data.</text>
</comment>
<reference evidence="2 3" key="1">
    <citation type="submission" date="2019-04" db="EMBL/GenBank/DDBJ databases">
        <title>Chromosome genome assembly for Takifugu flavidus.</title>
        <authorList>
            <person name="Xiao S."/>
        </authorList>
    </citation>
    <scope>NUCLEOTIDE SEQUENCE [LARGE SCALE GENOMIC DNA]</scope>
    <source>
        <strain evidence="2">HTHZ2018</strain>
        <tissue evidence="2">Muscle</tissue>
    </source>
</reference>
<sequence>TSDRSVPLSPAYPDPGHGGSSFRRDAQTALSPATSISSSGETPSRSQARRDIISPPSPGPAMRPPPGGTCPEHPSQMPEPPQLTPLDAEKQRFYSELLPDVRASHRISKAEPGHPADETHFSRFSFFTTTDRLSARITADTAPIRLSISRSILPSLVNKIPRYLNSSTRISSPTRRRHSTFFQARTMDSDLEVLIRIPAASHSVANRPSICWRYLFDGARRTTSSAKSSNEIFRPPNSTPSTPRLCLEILSIKIMNRIGHKGQPWQSPTLTGNESDLQPAIRTKLLLLWYRDWTALNKGPSTPYSRSTPHRMLLGTRS</sequence>
<feature type="region of interest" description="Disordered" evidence="1">
    <location>
        <begin position="1"/>
        <end position="84"/>
    </location>
</feature>